<feature type="compositionally biased region" description="Gly residues" evidence="1">
    <location>
        <begin position="247"/>
        <end position="256"/>
    </location>
</feature>
<evidence type="ECO:0000256" key="2">
    <source>
        <dbReference type="SAM" id="Phobius"/>
    </source>
</evidence>
<feature type="region of interest" description="Disordered" evidence="1">
    <location>
        <begin position="653"/>
        <end position="749"/>
    </location>
</feature>
<evidence type="ECO:0000313" key="3">
    <source>
        <dbReference type="EMBL" id="CAK0870294.1"/>
    </source>
</evidence>
<protein>
    <submittedName>
        <fullName evidence="3">Uncharacterized protein</fullName>
    </submittedName>
</protein>
<name>A0ABN9VC83_9DINO</name>
<reference evidence="3" key="1">
    <citation type="submission" date="2023-10" db="EMBL/GenBank/DDBJ databases">
        <authorList>
            <person name="Chen Y."/>
            <person name="Shah S."/>
            <person name="Dougan E. K."/>
            <person name="Thang M."/>
            <person name="Chan C."/>
        </authorList>
    </citation>
    <scope>NUCLEOTIDE SEQUENCE [LARGE SCALE GENOMIC DNA]</scope>
</reference>
<dbReference type="EMBL" id="CAUYUJ010016948">
    <property type="protein sequence ID" value="CAK0870294.1"/>
    <property type="molecule type" value="Genomic_DNA"/>
</dbReference>
<feature type="region of interest" description="Disordered" evidence="1">
    <location>
        <begin position="1317"/>
        <end position="1379"/>
    </location>
</feature>
<sequence length="1455" mass="157017">WRQMARSLHFALTMYTEGAPLGIGRKVSNQGGFEAHRRLSSQCDPQNMGSILSRLMMALEFDFGGESEFLDNLAKFENLTEECEKLAMGNLSDNIRPAVLIARAPEAPENHVFLSIPKEDIEWNTIKKVTSDYLLTKQPTPGGPAPMNVGWAQTSGKWGRRPGKCADWKGGMCKDSKGKGKDSKGTGKDKGDRGGKGDGKPKFQGHCGRRGKRGHKQKDCYAKINEVGTGDWSSWNEGWNTDDWGQSWGGQQGQGQGEPAPAQLSKETTTTAATAASVECQVCDGESAWIFAVGACDVSVGTRAGQAVDAIVDACANRSARGPKDFPDDPTIQDATLEMQVASGTKIRHYGDKQVNLKTEFDDEINAKFNATDATRPILSVTSINIAGAGVEFQPSSTRGSASIARDSKSGRKWLGLIKAFGLFFLRATVMACAGAKRGARGLVANNAATDDATPFLAQEVDKPIEPAARITEAEGAPVAQIDYTFGKTRHDEKRYVEKLGHEKVTVQCDPEKAAKDVAIKVDRDAGNKATFRTTPKTSKGGNGMVERFHAIIEGMARTWRKAIGDKYGIVIELGHPIMTWIVRHASWTRDRFLVHHSDYKTSFERQNEKHYDKKVAPLGIVVARSAQRLVESERDDQQLFLAMRGTPSDLKAANASVPAVDREAPNLNLPQPARLPRPEAGAAAQEGQPAAGGQKGQPAPSRPSQPGSEAAAARAAGSEGPQSSAGKRSTDDSGAPAEGEAPPKGRKIGAVTIADVTELGYPGGTELHAPCELDPNFELLEEAYYDDDDGEHLDPDKVHEGIKRGAKFTGPLGVGGPAPRPRDNAAWGARWCRRKKGDGARSRFVARQFKGAQAGDFFACTPRAEAVRTLMAAALLLRRAIATTDFSAAFVRAPVEDGAGIYVEMPPEYGRGRGFAWACKAEPAMYHRTEQGAGVVVHTGDPLASGPTRRVLDEFFDKLAERLLIKGRFVLGEDPAMYLGSSLQRFDDVIAEKSEPGYVESILEAAWVTDCRPVGTAGARPDLAEPGAEEPLNGEEHSLRRRCCGEIQYTIPRRLDLMYPLKELGRRLSEPRKADMKCLKHLLRYGTRDMTMVHRCHETRKSTCCGIVRWRGMVMRAHARTESALAQSSPKAEYLGAVELAAEILYARGIIRFVGFDASMEIECDAPSAIAIATRRGLGRLRHLGVKWLLLGQLVGTGQIKIAKVKGIENAPDVGTKFLVKAALEKCGSMLGLAAVDKFGSAVVAALSAGRSAGFLATFMILVSDARAQPDQDRGGLEPHMMIMFAWTLSCVLIRLLFGYLYAHFRACTTNATTLAGPTASSSSSTEMPTELAVQTTTAEATEPTPVPPPPVTGEVGPQTDGESAGSSRPGDGARLRGGRPRMQLVYHLDDHAAMVHVTPNCPALANRTRWMVTRGTCSICCAVLPAERATVYHADSPETLVHRDHGCHGLGGR</sequence>
<gene>
    <name evidence="3" type="ORF">PCOR1329_LOCUS56437</name>
</gene>
<keyword evidence="4" id="KW-1185">Reference proteome</keyword>
<keyword evidence="2" id="KW-0472">Membrane</keyword>
<accession>A0ABN9VC83</accession>
<feature type="compositionally biased region" description="Polar residues" evidence="1">
    <location>
        <begin position="1317"/>
        <end position="1329"/>
    </location>
</feature>
<feature type="compositionally biased region" description="Low complexity" evidence="1">
    <location>
        <begin position="1334"/>
        <end position="1345"/>
    </location>
</feature>
<proteinExistence type="predicted"/>
<feature type="compositionally biased region" description="Basic and acidic residues" evidence="1">
    <location>
        <begin position="164"/>
        <end position="201"/>
    </location>
</feature>
<keyword evidence="2" id="KW-1133">Transmembrane helix</keyword>
<feature type="region of interest" description="Disordered" evidence="1">
    <location>
        <begin position="138"/>
        <end position="214"/>
    </location>
</feature>
<feature type="compositionally biased region" description="Low complexity" evidence="1">
    <location>
        <begin position="679"/>
        <end position="700"/>
    </location>
</feature>
<comment type="caution">
    <text evidence="3">The sequence shown here is derived from an EMBL/GenBank/DDBJ whole genome shotgun (WGS) entry which is preliminary data.</text>
</comment>
<dbReference type="Proteomes" id="UP001189429">
    <property type="component" value="Unassembled WGS sequence"/>
</dbReference>
<feature type="non-terminal residue" evidence="3">
    <location>
        <position position="1"/>
    </location>
</feature>
<feature type="transmembrane region" description="Helical" evidence="2">
    <location>
        <begin position="1285"/>
        <end position="1304"/>
    </location>
</feature>
<keyword evidence="2" id="KW-0812">Transmembrane</keyword>
<organism evidence="3 4">
    <name type="scientific">Prorocentrum cordatum</name>
    <dbReference type="NCBI Taxonomy" id="2364126"/>
    <lineage>
        <taxon>Eukaryota</taxon>
        <taxon>Sar</taxon>
        <taxon>Alveolata</taxon>
        <taxon>Dinophyceae</taxon>
        <taxon>Prorocentrales</taxon>
        <taxon>Prorocentraceae</taxon>
        <taxon>Prorocentrum</taxon>
    </lineage>
</organism>
<evidence type="ECO:0000313" key="4">
    <source>
        <dbReference type="Proteomes" id="UP001189429"/>
    </source>
</evidence>
<feature type="non-terminal residue" evidence="3">
    <location>
        <position position="1455"/>
    </location>
</feature>
<feature type="region of interest" description="Disordered" evidence="1">
    <location>
        <begin position="231"/>
        <end position="263"/>
    </location>
</feature>
<evidence type="ECO:0000256" key="1">
    <source>
        <dbReference type="SAM" id="MobiDB-lite"/>
    </source>
</evidence>